<reference evidence="2" key="1">
    <citation type="submission" date="2020-10" db="EMBL/GenBank/DDBJ databases">
        <title>Phylogeny of dyella-like bacteria.</title>
        <authorList>
            <person name="Fu J."/>
        </authorList>
    </citation>
    <scope>NUCLEOTIDE SEQUENCE</scope>
    <source>
        <strain evidence="2">DHON07</strain>
    </source>
</reference>
<organism evidence="2 3">
    <name type="scientific">Dyella mobilis</name>
    <dbReference type="NCBI Taxonomy" id="1849582"/>
    <lineage>
        <taxon>Bacteria</taxon>
        <taxon>Pseudomonadati</taxon>
        <taxon>Pseudomonadota</taxon>
        <taxon>Gammaproteobacteria</taxon>
        <taxon>Lysobacterales</taxon>
        <taxon>Rhodanobacteraceae</taxon>
        <taxon>Dyella</taxon>
    </lineage>
</organism>
<dbReference type="InterPro" id="IPR007138">
    <property type="entry name" value="ABM_dom"/>
</dbReference>
<dbReference type="GO" id="GO:0004497">
    <property type="term" value="F:monooxygenase activity"/>
    <property type="evidence" value="ECO:0007669"/>
    <property type="project" value="UniProtKB-KW"/>
</dbReference>
<keyword evidence="2" id="KW-0560">Oxidoreductase</keyword>
<evidence type="ECO:0000259" key="1">
    <source>
        <dbReference type="PROSITE" id="PS51725"/>
    </source>
</evidence>
<gene>
    <name evidence="2" type="ORF">ISS99_04460</name>
</gene>
<dbReference type="PROSITE" id="PS51725">
    <property type="entry name" value="ABM"/>
    <property type="match status" value="1"/>
</dbReference>
<dbReference type="Proteomes" id="UP001430193">
    <property type="component" value="Unassembled WGS sequence"/>
</dbReference>
<evidence type="ECO:0000313" key="3">
    <source>
        <dbReference type="Proteomes" id="UP001430193"/>
    </source>
</evidence>
<dbReference type="InterPro" id="IPR011008">
    <property type="entry name" value="Dimeric_a/b-barrel"/>
</dbReference>
<name>A0ABS2KC58_9GAMM</name>
<dbReference type="EMBL" id="JADIKF010000035">
    <property type="protein sequence ID" value="MBM7128767.1"/>
    <property type="molecule type" value="Genomic_DNA"/>
</dbReference>
<accession>A0ABS2KC58</accession>
<dbReference type="SUPFAM" id="SSF54909">
    <property type="entry name" value="Dimeric alpha+beta barrel"/>
    <property type="match status" value="1"/>
</dbReference>
<sequence>MIVEYIRYKLPPATCAAFEADYARAASSLAASPFCLGYELSRCMDEAGTYVLRIRWTSADDHLQKFRKSEHFPPFLAAIRAYVPLIEEMRHYELTAVAGGVAD</sequence>
<proteinExistence type="predicted"/>
<dbReference type="Gene3D" id="3.30.70.100">
    <property type="match status" value="1"/>
</dbReference>
<evidence type="ECO:0000313" key="2">
    <source>
        <dbReference type="EMBL" id="MBM7128767.1"/>
    </source>
</evidence>
<keyword evidence="2" id="KW-0503">Monooxygenase</keyword>
<dbReference type="Pfam" id="PF03992">
    <property type="entry name" value="ABM"/>
    <property type="match status" value="1"/>
</dbReference>
<keyword evidence="3" id="KW-1185">Reference proteome</keyword>
<comment type="caution">
    <text evidence="2">The sequence shown here is derived from an EMBL/GenBank/DDBJ whole genome shotgun (WGS) entry which is preliminary data.</text>
</comment>
<feature type="domain" description="ABM" evidence="1">
    <location>
        <begin position="2"/>
        <end position="94"/>
    </location>
</feature>
<protein>
    <submittedName>
        <fullName evidence="2">Antibiotic biosynthesis monooxygenase</fullName>
    </submittedName>
</protein>